<dbReference type="AlphaFoldDB" id="A0A671NF42"/>
<dbReference type="InterPro" id="IPR011709">
    <property type="entry name" value="DEAD-box_helicase_OB_fold"/>
</dbReference>
<dbReference type="FunFam" id="1.20.120.1080:FF:000001">
    <property type="entry name" value="Pre-mRNA-splicing factor ATP-dependent RNA helicase"/>
    <property type="match status" value="1"/>
</dbReference>
<organism evidence="11 12">
    <name type="scientific">Sinocyclocheilus anshuiensis</name>
    <dbReference type="NCBI Taxonomy" id="1608454"/>
    <lineage>
        <taxon>Eukaryota</taxon>
        <taxon>Metazoa</taxon>
        <taxon>Chordata</taxon>
        <taxon>Craniata</taxon>
        <taxon>Vertebrata</taxon>
        <taxon>Euteleostomi</taxon>
        <taxon>Actinopterygii</taxon>
        <taxon>Neopterygii</taxon>
        <taxon>Teleostei</taxon>
        <taxon>Ostariophysi</taxon>
        <taxon>Cypriniformes</taxon>
        <taxon>Cyprinidae</taxon>
        <taxon>Cyprininae</taxon>
        <taxon>Sinocyclocheilus</taxon>
    </lineage>
</organism>
<dbReference type="InterPro" id="IPR007502">
    <property type="entry name" value="Helicase-assoc_dom"/>
</dbReference>
<dbReference type="InterPro" id="IPR048333">
    <property type="entry name" value="HA2_WH"/>
</dbReference>
<evidence type="ECO:0000313" key="12">
    <source>
        <dbReference type="Proteomes" id="UP000472260"/>
    </source>
</evidence>
<evidence type="ECO:0000256" key="1">
    <source>
        <dbReference type="ARBA" id="ARBA00012552"/>
    </source>
</evidence>
<dbReference type="InterPro" id="IPR027417">
    <property type="entry name" value="P-loop_NTPase"/>
</dbReference>
<accession>A0A671NF42</accession>
<comment type="catalytic activity">
    <reaction evidence="9">
        <text>ATP + H2O = ADP + phosphate + H(+)</text>
        <dbReference type="Rhea" id="RHEA:13065"/>
        <dbReference type="ChEBI" id="CHEBI:15377"/>
        <dbReference type="ChEBI" id="CHEBI:15378"/>
        <dbReference type="ChEBI" id="CHEBI:30616"/>
        <dbReference type="ChEBI" id="CHEBI:43474"/>
        <dbReference type="ChEBI" id="CHEBI:456216"/>
        <dbReference type="EC" id="3.6.4.13"/>
    </reaction>
</comment>
<keyword evidence="2" id="KW-0507">mRNA processing</keyword>
<feature type="domain" description="Helicase-associated" evidence="10">
    <location>
        <begin position="437"/>
        <end position="528"/>
    </location>
</feature>
<evidence type="ECO:0000256" key="9">
    <source>
        <dbReference type="ARBA" id="ARBA00047984"/>
    </source>
</evidence>
<keyword evidence="4" id="KW-0547">Nucleotide-binding</keyword>
<evidence type="ECO:0000256" key="3">
    <source>
        <dbReference type="ARBA" id="ARBA00022728"/>
    </source>
</evidence>
<dbReference type="Proteomes" id="UP000472260">
    <property type="component" value="Unassembled WGS sequence"/>
</dbReference>
<evidence type="ECO:0000313" key="11">
    <source>
        <dbReference type="Ensembl" id="ENSSANP00000043309.1"/>
    </source>
</evidence>
<dbReference type="Pfam" id="PF21010">
    <property type="entry name" value="HA2_C"/>
    <property type="match status" value="1"/>
</dbReference>
<dbReference type="GO" id="GO:0003724">
    <property type="term" value="F:RNA helicase activity"/>
    <property type="evidence" value="ECO:0007669"/>
    <property type="project" value="UniProtKB-EC"/>
</dbReference>
<protein>
    <recommendedName>
        <fullName evidence="1">RNA helicase</fullName>
        <ecNumber evidence="1">3.6.4.13</ecNumber>
    </recommendedName>
</protein>
<dbReference type="Pfam" id="PF04408">
    <property type="entry name" value="WHD_HA2"/>
    <property type="match status" value="1"/>
</dbReference>
<proteinExistence type="predicted"/>
<name>A0A671NF42_9TELE</name>
<keyword evidence="3" id="KW-0747">Spliceosome</keyword>
<dbReference type="PANTHER" id="PTHR18934:SF88">
    <property type="entry name" value="PRE-MRNA-SPLICING FACTOR ATP-DEPENDENT RNA HELICASE DHX32-RELATED"/>
    <property type="match status" value="1"/>
</dbReference>
<sequence length="712" mass="79908">MEMELSTDVEKLSETSETQDIDTDDLLELNQFDGLPFSSRYYKLLRERKGLPVWVAKCEFMDSLMSSQIMIVTGTAKTGQSTQIPQWCAEFCLSAQYQNGMVVCTQIHQQSTVELALRVADEMDVNIGNEVGYSIPLQTCCSPDTVLRYCTDDVLLREMMSDPLLEQCGVVVIDQAQERTVSTDLLLGLLKEVLLTRPELRLVILTAPHSAEKLLRHYGSVSQIRLDGPQPCEVVYGSGRGGVKDYLCSALRLALEIHQNQKHGVIVSFFYSEIECAHAILRREGANLALSHGELVPVSLCPEQGDSPSVISEESKSRRVFLTCSPSEDLFWAIHSIRFVIDAGVQKRYVYNPRIRANSIVIRPISKSQAENRKQLAGPTGKCFCLYQEDTSLPAESVPHILESDITSTVLFLKRMEIAGLSHCDFIDRPDPEGLMQALEELDYLAALDDDGNLSEIGIIMSEFPLEPQMAKTLLASCEFDCVSEVLTIAAMLTAPSSFLTPPVELRQKALLCHQRFQHAEGDHFTLINIFNAYKYAKEGPYSNVERWCEDHFLCLSALQTADAIRSELTEILKRLELPVSLPAFGSKSNSLNIKHALLAGFFMQVARDIDGSGNYFMLTHKHVAQIHPLSGYGTEMHKKNLPEWLLYHEHTLSENNCIRTVSQISAHEYLLASLLRPQEGTSSKILLMHFIQSISVKKKCIMFKIMFINQL</sequence>
<evidence type="ECO:0000256" key="5">
    <source>
        <dbReference type="ARBA" id="ARBA00022801"/>
    </source>
</evidence>
<evidence type="ECO:0000259" key="10">
    <source>
        <dbReference type="SMART" id="SM00847"/>
    </source>
</evidence>
<dbReference type="GO" id="GO:0005524">
    <property type="term" value="F:ATP binding"/>
    <property type="evidence" value="ECO:0007669"/>
    <property type="project" value="UniProtKB-KW"/>
</dbReference>
<keyword evidence="7" id="KW-0067">ATP-binding</keyword>
<evidence type="ECO:0000256" key="2">
    <source>
        <dbReference type="ARBA" id="ARBA00022664"/>
    </source>
</evidence>
<dbReference type="GO" id="GO:0003723">
    <property type="term" value="F:RNA binding"/>
    <property type="evidence" value="ECO:0007669"/>
    <property type="project" value="TreeGrafter"/>
</dbReference>
<keyword evidence="6" id="KW-0347">Helicase</keyword>
<dbReference type="GO" id="GO:0005681">
    <property type="term" value="C:spliceosomal complex"/>
    <property type="evidence" value="ECO:0007669"/>
    <property type="project" value="UniProtKB-KW"/>
</dbReference>
<keyword evidence="5" id="KW-0378">Hydrolase</keyword>
<keyword evidence="8" id="KW-0508">mRNA splicing</keyword>
<dbReference type="Pfam" id="PF07717">
    <property type="entry name" value="OB_NTP_bind"/>
    <property type="match status" value="1"/>
</dbReference>
<dbReference type="SMART" id="SM00847">
    <property type="entry name" value="HA2"/>
    <property type="match status" value="1"/>
</dbReference>
<evidence type="ECO:0000256" key="6">
    <source>
        <dbReference type="ARBA" id="ARBA00022806"/>
    </source>
</evidence>
<dbReference type="FunFam" id="3.40.50.300:FF:001055">
    <property type="entry name" value="putative pre-mRNA-splicing factor ATP-dependent RNA helicase DHX32"/>
    <property type="match status" value="1"/>
</dbReference>
<dbReference type="GO" id="GO:0000398">
    <property type="term" value="P:mRNA splicing, via spliceosome"/>
    <property type="evidence" value="ECO:0007669"/>
    <property type="project" value="UniProtKB-ARBA"/>
</dbReference>
<evidence type="ECO:0000256" key="4">
    <source>
        <dbReference type="ARBA" id="ARBA00022741"/>
    </source>
</evidence>
<dbReference type="EC" id="3.6.4.13" evidence="1"/>
<keyword evidence="12" id="KW-1185">Reference proteome</keyword>
<reference evidence="11" key="1">
    <citation type="submission" date="2025-08" db="UniProtKB">
        <authorList>
            <consortium name="Ensembl"/>
        </authorList>
    </citation>
    <scope>IDENTIFICATION</scope>
</reference>
<evidence type="ECO:0000256" key="8">
    <source>
        <dbReference type="ARBA" id="ARBA00023187"/>
    </source>
</evidence>
<dbReference type="SUPFAM" id="SSF52540">
    <property type="entry name" value="P-loop containing nucleoside triphosphate hydrolases"/>
    <property type="match status" value="1"/>
</dbReference>
<dbReference type="GO" id="GO:0016787">
    <property type="term" value="F:hydrolase activity"/>
    <property type="evidence" value="ECO:0007669"/>
    <property type="project" value="UniProtKB-KW"/>
</dbReference>
<evidence type="ECO:0000256" key="7">
    <source>
        <dbReference type="ARBA" id="ARBA00022840"/>
    </source>
</evidence>
<dbReference type="PANTHER" id="PTHR18934">
    <property type="entry name" value="ATP-DEPENDENT RNA HELICASE"/>
    <property type="match status" value="1"/>
</dbReference>
<dbReference type="Gene3D" id="1.20.120.1080">
    <property type="match status" value="1"/>
</dbReference>
<reference evidence="11" key="2">
    <citation type="submission" date="2025-09" db="UniProtKB">
        <authorList>
            <consortium name="Ensembl"/>
        </authorList>
    </citation>
    <scope>IDENTIFICATION</scope>
</reference>
<dbReference type="Gene3D" id="3.40.50.300">
    <property type="entry name" value="P-loop containing nucleotide triphosphate hydrolases"/>
    <property type="match status" value="2"/>
</dbReference>
<gene>
    <name evidence="11" type="primary">dhx32b</name>
</gene>
<dbReference type="Ensembl" id="ENSSANT00000046087.1">
    <property type="protein sequence ID" value="ENSSANP00000043309.1"/>
    <property type="gene ID" value="ENSSANG00000021925.1"/>
</dbReference>